<keyword evidence="2" id="KW-1185">Reference proteome</keyword>
<protein>
    <submittedName>
        <fullName evidence="1">Uncharacterized protein</fullName>
    </submittedName>
</protein>
<organism evidence="1 2">
    <name type="scientific">Lecanicillium saksenae</name>
    <dbReference type="NCBI Taxonomy" id="468837"/>
    <lineage>
        <taxon>Eukaryota</taxon>
        <taxon>Fungi</taxon>
        <taxon>Dikarya</taxon>
        <taxon>Ascomycota</taxon>
        <taxon>Pezizomycotina</taxon>
        <taxon>Sordariomycetes</taxon>
        <taxon>Hypocreomycetidae</taxon>
        <taxon>Hypocreales</taxon>
        <taxon>Cordycipitaceae</taxon>
        <taxon>Lecanicillium</taxon>
    </lineage>
</organism>
<comment type="caution">
    <text evidence="1">The sequence shown here is derived from an EMBL/GenBank/DDBJ whole genome shotgun (WGS) entry which is preliminary data.</text>
</comment>
<evidence type="ECO:0000313" key="1">
    <source>
        <dbReference type="EMBL" id="KAJ3496337.1"/>
    </source>
</evidence>
<evidence type="ECO:0000313" key="2">
    <source>
        <dbReference type="Proteomes" id="UP001148737"/>
    </source>
</evidence>
<gene>
    <name evidence="1" type="ORF">NLG97_g2731</name>
</gene>
<name>A0ACC1R0R0_9HYPO</name>
<proteinExistence type="predicted"/>
<sequence>MALRLPGKISNPADFWAFLLAKRDAISRVPKSRYNVSSYYSESDRYATSKTAYGYFLDESVDLGALDTSFFSFTKNELEYIDPQQRQLLEVVRECFENAGEVAYRGKNIGCYVGSFGDDWIENLYHDLQMHGKYTLMTGGDFALANRVLYEYDLRGPNMSIRTACSSALVCLHEACSAIERDECSAAIVAGCNLIMSPSMSIILSAKGVLALDGSCKSFDAAADGYGRGEAINAIFIKPLQDAVRDGNTIRVVITGTAVNSDGKTSGVNAPNAMS</sequence>
<accession>A0ACC1R0R0</accession>
<dbReference type="Proteomes" id="UP001148737">
    <property type="component" value="Unassembled WGS sequence"/>
</dbReference>
<reference evidence="1" key="1">
    <citation type="submission" date="2022-07" db="EMBL/GenBank/DDBJ databases">
        <title>Genome Sequence of Lecanicillium saksenae.</title>
        <authorList>
            <person name="Buettner E."/>
        </authorList>
    </citation>
    <scope>NUCLEOTIDE SEQUENCE</scope>
    <source>
        <strain evidence="1">VT-O1</strain>
    </source>
</reference>
<dbReference type="EMBL" id="JANAKD010000200">
    <property type="protein sequence ID" value="KAJ3496337.1"/>
    <property type="molecule type" value="Genomic_DNA"/>
</dbReference>